<keyword evidence="3" id="KW-1185">Reference proteome</keyword>
<accession>A0A8H5MJG0</accession>
<comment type="caution">
    <text evidence="2">The sequence shown here is derived from an EMBL/GenBank/DDBJ whole genome shotgun (WGS) entry which is preliminary data.</text>
</comment>
<feature type="region of interest" description="Disordered" evidence="1">
    <location>
        <begin position="52"/>
        <end position="76"/>
    </location>
</feature>
<feature type="compositionally biased region" description="Low complexity" evidence="1">
    <location>
        <begin position="53"/>
        <end position="76"/>
    </location>
</feature>
<dbReference type="EMBL" id="JAAOAM010000508">
    <property type="protein sequence ID" value="KAF5530122.1"/>
    <property type="molecule type" value="Genomic_DNA"/>
</dbReference>
<evidence type="ECO:0000313" key="3">
    <source>
        <dbReference type="Proteomes" id="UP000522262"/>
    </source>
</evidence>
<dbReference type="Proteomes" id="UP000522262">
    <property type="component" value="Unassembled WGS sequence"/>
</dbReference>
<organism evidence="2 3">
    <name type="scientific">Fusarium mexicanum</name>
    <dbReference type="NCBI Taxonomy" id="751941"/>
    <lineage>
        <taxon>Eukaryota</taxon>
        <taxon>Fungi</taxon>
        <taxon>Dikarya</taxon>
        <taxon>Ascomycota</taxon>
        <taxon>Pezizomycotina</taxon>
        <taxon>Sordariomycetes</taxon>
        <taxon>Hypocreomycetidae</taxon>
        <taxon>Hypocreales</taxon>
        <taxon>Nectriaceae</taxon>
        <taxon>Fusarium</taxon>
        <taxon>Fusarium fujikuroi species complex</taxon>
    </lineage>
</organism>
<gene>
    <name evidence="2" type="ORF">FMEXI_13736</name>
</gene>
<feature type="region of interest" description="Disordered" evidence="1">
    <location>
        <begin position="1"/>
        <end position="40"/>
    </location>
</feature>
<sequence>MFSFLHPSRRPPSFCSKRSKGAVMEDDSQPFDPTQWDYDDLDFRTPELSGINSRSVSLVDPSSSPSQRHQRPRLPLLQLEDWDPDGIYDESPPTCVHYSIEWKLQLHKGRFSKLTNDTEQDRVLAPGAFWHRTLEDKVNKLLRQKTPRGKKYVPEETIIVVSVTDRGERDFTKRFDEFNIDWKMAEEHLCKWSPLFRAGKKLRIDISFICREEHQCSRVAQPQGSRGSATARQLAQRDQLLETQEAAGQPRVWKDVYGLMRCNGNLCPGSYCYVDEQRKHMGLNTSILTKMVEYAEEGNELSTHRDVPPNILDMIYEKERLDGERRAKRKAPSSSESDRPIKIVNVMPSPYGNTTMEGCTPPSSHFGTVSSSVVDLTDLVIPKPIDRAVDDYTEWLCDRVEDQNWKAGFRSAGSITKADCLELEHVYQDQDIGYYIDQGVKAGIARSFVQNVKRWADSL</sequence>
<dbReference type="AlphaFoldDB" id="A0A8H5MJG0"/>
<name>A0A8H5MJG0_9HYPO</name>
<proteinExistence type="predicted"/>
<evidence type="ECO:0000256" key="1">
    <source>
        <dbReference type="SAM" id="MobiDB-lite"/>
    </source>
</evidence>
<evidence type="ECO:0000313" key="2">
    <source>
        <dbReference type="EMBL" id="KAF5530122.1"/>
    </source>
</evidence>
<reference evidence="2 3" key="1">
    <citation type="submission" date="2020-05" db="EMBL/GenBank/DDBJ databases">
        <title>Identification and distribution of gene clusters putatively required for synthesis of sphingolipid metabolism inhibitors in phylogenetically diverse species of the filamentous fungus Fusarium.</title>
        <authorList>
            <person name="Kim H.-S."/>
            <person name="Busman M."/>
            <person name="Brown D.W."/>
            <person name="Divon H."/>
            <person name="Uhlig S."/>
            <person name="Proctor R.H."/>
        </authorList>
    </citation>
    <scope>NUCLEOTIDE SEQUENCE [LARGE SCALE GENOMIC DNA]</scope>
    <source>
        <strain evidence="2 3">NRRL 53147</strain>
    </source>
</reference>
<protein>
    <submittedName>
        <fullName evidence="2">Uncharacterized protein</fullName>
    </submittedName>
</protein>